<name>A0A6J6XZ23_9ZZZZ</name>
<protein>
    <submittedName>
        <fullName evidence="2">Unannotated protein</fullName>
    </submittedName>
</protein>
<evidence type="ECO:0000256" key="1">
    <source>
        <dbReference type="SAM" id="MobiDB-lite"/>
    </source>
</evidence>
<gene>
    <name evidence="2" type="ORF">UFOPK3046_00528</name>
    <name evidence="3" type="ORF">UFOPK3914_00380</name>
    <name evidence="4" type="ORF">UFOPK4173_00609</name>
</gene>
<evidence type="ECO:0000313" key="3">
    <source>
        <dbReference type="EMBL" id="CAB4970785.1"/>
    </source>
</evidence>
<sequence length="311" mass="33246">MTSEPEPSKTEPSKIEPSTREGREALARLVTERLCDSVEQLLGEQYRVEPGVRPNYFVDGLVVDAFRVTERCPRKLAGPSSEYRDSVAMSRRRIGLLAVRELANSAGTSQPMLVSTAVQQVMADPTNWPMSLRDWVDSLDRAGQAAVGAAAITWAESALRLVGRDSRVKWAEPSQKPKWNVPGRLVQLSASVDAVLGGVSSGEKLLILSDAVPGPADRLRAGFTALVRTLGARHAPLRVTVGSPATGLLQPIPVTQELLELAADRAVEMIGLLANPDSAGTVAGRWCGYCHLLEDCDAGRTQLAAGGSATM</sequence>
<organism evidence="2">
    <name type="scientific">freshwater metagenome</name>
    <dbReference type="NCBI Taxonomy" id="449393"/>
    <lineage>
        <taxon>unclassified sequences</taxon>
        <taxon>metagenomes</taxon>
        <taxon>ecological metagenomes</taxon>
    </lineage>
</organism>
<evidence type="ECO:0000313" key="4">
    <source>
        <dbReference type="EMBL" id="CAB5030998.1"/>
    </source>
</evidence>
<dbReference type="AlphaFoldDB" id="A0A6J6XZ23"/>
<accession>A0A6J6XZ23</accession>
<evidence type="ECO:0000313" key="2">
    <source>
        <dbReference type="EMBL" id="CAB4800426.1"/>
    </source>
</evidence>
<proteinExistence type="predicted"/>
<dbReference type="EMBL" id="CAFBPW010000048">
    <property type="protein sequence ID" value="CAB5030998.1"/>
    <property type="molecule type" value="Genomic_DNA"/>
</dbReference>
<feature type="region of interest" description="Disordered" evidence="1">
    <location>
        <begin position="1"/>
        <end position="22"/>
    </location>
</feature>
<reference evidence="2" key="1">
    <citation type="submission" date="2020-05" db="EMBL/GenBank/DDBJ databases">
        <authorList>
            <person name="Chiriac C."/>
            <person name="Salcher M."/>
            <person name="Ghai R."/>
            <person name="Kavagutti S V."/>
        </authorList>
    </citation>
    <scope>NUCLEOTIDE SEQUENCE</scope>
</reference>
<dbReference type="EMBL" id="CAFAAQ010000031">
    <property type="protein sequence ID" value="CAB4800426.1"/>
    <property type="molecule type" value="Genomic_DNA"/>
</dbReference>
<dbReference type="EMBL" id="CAFBOG010000021">
    <property type="protein sequence ID" value="CAB4970785.1"/>
    <property type="molecule type" value="Genomic_DNA"/>
</dbReference>